<name>A0A0N4W297_HAEPC</name>
<dbReference type="EMBL" id="UZAF01016149">
    <property type="protein sequence ID" value="VDO21758.1"/>
    <property type="molecule type" value="Genomic_DNA"/>
</dbReference>
<feature type="compositionally biased region" description="Acidic residues" evidence="1">
    <location>
        <begin position="29"/>
        <end position="46"/>
    </location>
</feature>
<dbReference type="WBParaSite" id="HPLM_0000382501-mRNA-1">
    <property type="protein sequence ID" value="HPLM_0000382501-mRNA-1"/>
    <property type="gene ID" value="HPLM_0000382501"/>
</dbReference>
<dbReference type="Proteomes" id="UP000268014">
    <property type="component" value="Unassembled WGS sequence"/>
</dbReference>
<evidence type="ECO:0000256" key="1">
    <source>
        <dbReference type="SAM" id="MobiDB-lite"/>
    </source>
</evidence>
<evidence type="ECO:0000313" key="4">
    <source>
        <dbReference type="WBParaSite" id="HPLM_0000382501-mRNA-1"/>
    </source>
</evidence>
<reference evidence="4" key="1">
    <citation type="submission" date="2017-02" db="UniProtKB">
        <authorList>
            <consortium name="WormBaseParasite"/>
        </authorList>
    </citation>
    <scope>IDENTIFICATION</scope>
</reference>
<proteinExistence type="predicted"/>
<keyword evidence="3" id="KW-1185">Reference proteome</keyword>
<reference evidence="2 3" key="2">
    <citation type="submission" date="2018-11" db="EMBL/GenBank/DDBJ databases">
        <authorList>
            <consortium name="Pathogen Informatics"/>
        </authorList>
    </citation>
    <scope>NUCLEOTIDE SEQUENCE [LARGE SCALE GENOMIC DNA]</scope>
    <source>
        <strain evidence="2 3">MHpl1</strain>
    </source>
</reference>
<sequence>MSIPDIDMEDFNGSFDNWLLDSAPSVVPDTDDSDAEIPDDDFDEGAENTWYDEWTFSEPIGTNLEADNCETPLQFSAVFL</sequence>
<organism evidence="4">
    <name type="scientific">Haemonchus placei</name>
    <name type="common">Barber's pole worm</name>
    <dbReference type="NCBI Taxonomy" id="6290"/>
    <lineage>
        <taxon>Eukaryota</taxon>
        <taxon>Metazoa</taxon>
        <taxon>Ecdysozoa</taxon>
        <taxon>Nematoda</taxon>
        <taxon>Chromadorea</taxon>
        <taxon>Rhabditida</taxon>
        <taxon>Rhabditina</taxon>
        <taxon>Rhabditomorpha</taxon>
        <taxon>Strongyloidea</taxon>
        <taxon>Trichostrongylidae</taxon>
        <taxon>Haemonchus</taxon>
    </lineage>
</organism>
<dbReference type="OrthoDB" id="10465533at2759"/>
<feature type="region of interest" description="Disordered" evidence="1">
    <location>
        <begin position="23"/>
        <end position="46"/>
    </location>
</feature>
<accession>A0A0N4W297</accession>
<dbReference type="AlphaFoldDB" id="A0A0N4W297"/>
<protein>
    <submittedName>
        <fullName evidence="4">SEM1 26S proteasome complex subunit</fullName>
    </submittedName>
</protein>
<evidence type="ECO:0000313" key="2">
    <source>
        <dbReference type="EMBL" id="VDO21758.1"/>
    </source>
</evidence>
<evidence type="ECO:0000313" key="3">
    <source>
        <dbReference type="Proteomes" id="UP000268014"/>
    </source>
</evidence>
<gene>
    <name evidence="2" type="ORF">HPLM_LOCUS3817</name>
</gene>